<sequence>MSIARIEISVSQWVGHFGHFRQDLHLLRSCLELLRNEGVKNVITISFNTYRNIKTRASLEQRFNLRNPGNRSTSSRRRICLTPPYSPSSPSSSSSSHPIGLGRALYSHPI</sequence>
<gene>
    <name evidence="2" type="ORF">MKW98_008106</name>
</gene>
<protein>
    <submittedName>
        <fullName evidence="2">Uncharacterized protein</fullName>
    </submittedName>
</protein>
<proteinExistence type="predicted"/>
<name>A0AAD4XAS2_9MAGN</name>
<accession>A0AAD4XAS2</accession>
<dbReference type="AlphaFoldDB" id="A0AAD4XAS2"/>
<keyword evidence="3" id="KW-1185">Reference proteome</keyword>
<feature type="non-terminal residue" evidence="2">
    <location>
        <position position="110"/>
    </location>
</feature>
<reference evidence="2" key="1">
    <citation type="submission" date="2022-04" db="EMBL/GenBank/DDBJ databases">
        <title>A functionally conserved STORR gene fusion in Papaver species that diverged 16.8 million years ago.</title>
        <authorList>
            <person name="Catania T."/>
        </authorList>
    </citation>
    <scope>NUCLEOTIDE SEQUENCE</scope>
    <source>
        <strain evidence="2">S-188037</strain>
    </source>
</reference>
<evidence type="ECO:0000256" key="1">
    <source>
        <dbReference type="SAM" id="MobiDB-lite"/>
    </source>
</evidence>
<organism evidence="2 3">
    <name type="scientific">Papaver atlanticum</name>
    <dbReference type="NCBI Taxonomy" id="357466"/>
    <lineage>
        <taxon>Eukaryota</taxon>
        <taxon>Viridiplantae</taxon>
        <taxon>Streptophyta</taxon>
        <taxon>Embryophyta</taxon>
        <taxon>Tracheophyta</taxon>
        <taxon>Spermatophyta</taxon>
        <taxon>Magnoliopsida</taxon>
        <taxon>Ranunculales</taxon>
        <taxon>Papaveraceae</taxon>
        <taxon>Papaveroideae</taxon>
        <taxon>Papaver</taxon>
    </lineage>
</organism>
<dbReference type="Proteomes" id="UP001202328">
    <property type="component" value="Unassembled WGS sequence"/>
</dbReference>
<dbReference type="EMBL" id="JAJJMB010012776">
    <property type="protein sequence ID" value="KAI3873454.1"/>
    <property type="molecule type" value="Genomic_DNA"/>
</dbReference>
<evidence type="ECO:0000313" key="3">
    <source>
        <dbReference type="Proteomes" id="UP001202328"/>
    </source>
</evidence>
<comment type="caution">
    <text evidence="2">The sequence shown here is derived from an EMBL/GenBank/DDBJ whole genome shotgun (WGS) entry which is preliminary data.</text>
</comment>
<feature type="region of interest" description="Disordered" evidence="1">
    <location>
        <begin position="64"/>
        <end position="101"/>
    </location>
</feature>
<evidence type="ECO:0000313" key="2">
    <source>
        <dbReference type="EMBL" id="KAI3873454.1"/>
    </source>
</evidence>